<name>A0AAD1WDW2_PELCU</name>
<dbReference type="AlphaFoldDB" id="A0AAD1WDW2"/>
<evidence type="ECO:0000313" key="2">
    <source>
        <dbReference type="Proteomes" id="UP001295444"/>
    </source>
</evidence>
<dbReference type="EMBL" id="OW240917">
    <property type="protein sequence ID" value="CAH2300663.1"/>
    <property type="molecule type" value="Genomic_DNA"/>
</dbReference>
<protein>
    <submittedName>
        <fullName evidence="1">Uncharacterized protein</fullName>
    </submittedName>
</protein>
<sequence length="86" mass="9565">MNGEASGRMMEGLKHKQHIPTLLTYLVRKPPNKPPSLTHPPGQSALCLRAQLAVTIPQRVLLIRQRPQKLEGGGEQAYYRAEGDKP</sequence>
<evidence type="ECO:0000313" key="1">
    <source>
        <dbReference type="EMBL" id="CAH2300663.1"/>
    </source>
</evidence>
<reference evidence="1" key="1">
    <citation type="submission" date="2022-03" db="EMBL/GenBank/DDBJ databases">
        <authorList>
            <person name="Alioto T."/>
            <person name="Alioto T."/>
            <person name="Gomez Garrido J."/>
        </authorList>
    </citation>
    <scope>NUCLEOTIDE SEQUENCE</scope>
</reference>
<organism evidence="1 2">
    <name type="scientific">Pelobates cultripes</name>
    <name type="common">Western spadefoot toad</name>
    <dbReference type="NCBI Taxonomy" id="61616"/>
    <lineage>
        <taxon>Eukaryota</taxon>
        <taxon>Metazoa</taxon>
        <taxon>Chordata</taxon>
        <taxon>Craniata</taxon>
        <taxon>Vertebrata</taxon>
        <taxon>Euteleostomi</taxon>
        <taxon>Amphibia</taxon>
        <taxon>Batrachia</taxon>
        <taxon>Anura</taxon>
        <taxon>Pelobatoidea</taxon>
        <taxon>Pelobatidae</taxon>
        <taxon>Pelobates</taxon>
    </lineage>
</organism>
<keyword evidence="2" id="KW-1185">Reference proteome</keyword>
<accession>A0AAD1WDW2</accession>
<gene>
    <name evidence="1" type="ORF">PECUL_23A018585</name>
</gene>
<dbReference type="Proteomes" id="UP001295444">
    <property type="component" value="Chromosome 06"/>
</dbReference>
<proteinExistence type="predicted"/>